<evidence type="ECO:0000256" key="1">
    <source>
        <dbReference type="SAM" id="Phobius"/>
    </source>
</evidence>
<organism evidence="2 3">
    <name type="scientific">Candidatus Roizmanbacteria bacterium RIFCSPLOWO2_01_FULL_38_12</name>
    <dbReference type="NCBI Taxonomy" id="1802061"/>
    <lineage>
        <taxon>Bacteria</taxon>
        <taxon>Candidatus Roizmaniibacteriota</taxon>
    </lineage>
</organism>
<evidence type="ECO:0000313" key="2">
    <source>
        <dbReference type="EMBL" id="OGK45845.1"/>
    </source>
</evidence>
<comment type="caution">
    <text evidence="2">The sequence shown here is derived from an EMBL/GenBank/DDBJ whole genome shotgun (WGS) entry which is preliminary data.</text>
</comment>
<gene>
    <name evidence="2" type="ORF">A3A93_00910</name>
</gene>
<reference evidence="2 3" key="1">
    <citation type="journal article" date="2016" name="Nat. Commun.">
        <title>Thousands of microbial genomes shed light on interconnected biogeochemical processes in an aquifer system.</title>
        <authorList>
            <person name="Anantharaman K."/>
            <person name="Brown C.T."/>
            <person name="Hug L.A."/>
            <person name="Sharon I."/>
            <person name="Castelle C.J."/>
            <person name="Probst A.J."/>
            <person name="Thomas B.C."/>
            <person name="Singh A."/>
            <person name="Wilkins M.J."/>
            <person name="Karaoz U."/>
            <person name="Brodie E.L."/>
            <person name="Williams K.H."/>
            <person name="Hubbard S.S."/>
            <person name="Banfield J.F."/>
        </authorList>
    </citation>
    <scope>NUCLEOTIDE SEQUENCE [LARGE SCALE GENOMIC DNA]</scope>
</reference>
<keyword evidence="1" id="KW-0472">Membrane</keyword>
<dbReference type="AlphaFoldDB" id="A0A1F7IR60"/>
<name>A0A1F7IR60_9BACT</name>
<evidence type="ECO:0000313" key="3">
    <source>
        <dbReference type="Proteomes" id="UP000177141"/>
    </source>
</evidence>
<protein>
    <recommendedName>
        <fullName evidence="4">Peptidase M41 FtsH extracellular domain-containing protein</fullName>
    </recommendedName>
</protein>
<dbReference type="Proteomes" id="UP000177141">
    <property type="component" value="Unassembled WGS sequence"/>
</dbReference>
<evidence type="ECO:0008006" key="4">
    <source>
        <dbReference type="Google" id="ProtNLM"/>
    </source>
</evidence>
<dbReference type="EMBL" id="MGAL01000047">
    <property type="protein sequence ID" value="OGK45845.1"/>
    <property type="molecule type" value="Genomic_DNA"/>
</dbReference>
<feature type="transmembrane region" description="Helical" evidence="1">
    <location>
        <begin position="6"/>
        <end position="28"/>
    </location>
</feature>
<proteinExistence type="predicted"/>
<accession>A0A1F7IR60</accession>
<keyword evidence="1" id="KW-1133">Transmembrane helix</keyword>
<sequence length="94" mass="10774">MSKGNIYIRLVLLVVVTFIFITFFYFFFKNSRASSPLNDEEYMEQLSVLSNKYNVVSPVIASPTPSVDVKSKKKGIDFLQIFAEFVVGIFDKVF</sequence>
<keyword evidence="1" id="KW-0812">Transmembrane</keyword>